<keyword evidence="4" id="KW-1185">Reference proteome</keyword>
<accession>A0A345P4R9</accession>
<feature type="domain" description="Thioesterase" evidence="2">
    <location>
        <begin position="33"/>
        <end position="113"/>
    </location>
</feature>
<evidence type="ECO:0000259" key="2">
    <source>
        <dbReference type="Pfam" id="PF03061"/>
    </source>
</evidence>
<dbReference type="InterPro" id="IPR006683">
    <property type="entry name" value="Thioestr_dom"/>
</dbReference>
<evidence type="ECO:0000256" key="1">
    <source>
        <dbReference type="ARBA" id="ARBA00022801"/>
    </source>
</evidence>
<dbReference type="InterPro" id="IPR003736">
    <property type="entry name" value="PAAI_dom"/>
</dbReference>
<dbReference type="SUPFAM" id="SSF54637">
    <property type="entry name" value="Thioesterase/thiol ester dehydrase-isomerase"/>
    <property type="match status" value="1"/>
</dbReference>
<dbReference type="InterPro" id="IPR029069">
    <property type="entry name" value="HotDog_dom_sf"/>
</dbReference>
<organism evidence="3 4">
    <name type="scientific">Aquirhabdus parva</name>
    <dbReference type="NCBI Taxonomy" id="2283318"/>
    <lineage>
        <taxon>Bacteria</taxon>
        <taxon>Pseudomonadati</taxon>
        <taxon>Pseudomonadota</taxon>
        <taxon>Gammaproteobacteria</taxon>
        <taxon>Moraxellales</taxon>
        <taxon>Moraxellaceae</taxon>
        <taxon>Aquirhabdus</taxon>
    </lineage>
</organism>
<gene>
    <name evidence="3" type="ORF">HYN46_05155</name>
</gene>
<dbReference type="GO" id="GO:0016289">
    <property type="term" value="F:acyl-CoA hydrolase activity"/>
    <property type="evidence" value="ECO:0007669"/>
    <property type="project" value="UniProtKB-ARBA"/>
</dbReference>
<dbReference type="RefSeq" id="WP_114898388.1">
    <property type="nucleotide sequence ID" value="NZ_CP031222.1"/>
</dbReference>
<dbReference type="NCBIfam" id="TIGR00369">
    <property type="entry name" value="unchar_dom_1"/>
    <property type="match status" value="1"/>
</dbReference>
<keyword evidence="1" id="KW-0378">Hydrolase</keyword>
<name>A0A345P4R9_9GAMM</name>
<dbReference type="KEGG" id="mbah:HYN46_05155"/>
<dbReference type="AlphaFoldDB" id="A0A345P4R9"/>
<dbReference type="OrthoDB" id="9813282at2"/>
<dbReference type="Proteomes" id="UP000253940">
    <property type="component" value="Chromosome"/>
</dbReference>
<reference evidence="3 4" key="1">
    <citation type="submission" date="2018-07" db="EMBL/GenBank/DDBJ databases">
        <title>Genome sequencing of Moraxellaceae gen. HYN0046.</title>
        <authorList>
            <person name="Kim M."/>
            <person name="Yi H."/>
        </authorList>
    </citation>
    <scope>NUCLEOTIDE SEQUENCE [LARGE SCALE GENOMIC DNA]</scope>
    <source>
        <strain evidence="3 4">HYN0046</strain>
    </source>
</reference>
<dbReference type="Gene3D" id="3.10.129.10">
    <property type="entry name" value="Hotdog Thioesterase"/>
    <property type="match status" value="1"/>
</dbReference>
<dbReference type="EMBL" id="CP031222">
    <property type="protein sequence ID" value="AXI02278.1"/>
    <property type="molecule type" value="Genomic_DNA"/>
</dbReference>
<sequence length="124" mass="12975">MKISGQIEFSIIEQSSDKVIAEMPVQKGILNPFGVAHAGAILWFADVVATVLAAGTAEFSPGQPGFPLAINLNANLLGNQQDGVFQANSVFVKKGRSVTVVRTTVTGSNGRLIAEVTTTHVPAK</sequence>
<protein>
    <submittedName>
        <fullName evidence="3">PaaI family thioesterase</fullName>
    </submittedName>
</protein>
<proteinExistence type="predicted"/>
<evidence type="ECO:0000313" key="3">
    <source>
        <dbReference type="EMBL" id="AXI02278.1"/>
    </source>
</evidence>
<dbReference type="Pfam" id="PF03061">
    <property type="entry name" value="4HBT"/>
    <property type="match status" value="1"/>
</dbReference>
<evidence type="ECO:0000313" key="4">
    <source>
        <dbReference type="Proteomes" id="UP000253940"/>
    </source>
</evidence>
<dbReference type="CDD" id="cd03443">
    <property type="entry name" value="PaaI_thioesterase"/>
    <property type="match status" value="1"/>
</dbReference>